<name>A0A8K0RG06_9PLEO</name>
<feature type="transmembrane region" description="Helical" evidence="1">
    <location>
        <begin position="183"/>
        <end position="201"/>
    </location>
</feature>
<accession>A0A8K0RG06</accession>
<sequence length="223" mass="24620">MAAARLRRTFQYPSESDDEDAVEQGMDEKDQETLISDLTTHDQSTTRTYTLALSCLPLIPILLYIPSLLNARAFLPSLVAIASFLASAYTLYFLPLPPVKIGIIHTEDLKKGPASTKKKVGGGYGWKVPSIPEPSTHERKPVPFLSDELADLAAKYIVPANAAICIVLAVVELLRRRGWSEGIEIGGGYLPGFVMSVVLWLRRELRVMDMSELEKLKFGAKTT</sequence>
<keyword evidence="1" id="KW-1133">Transmembrane helix</keyword>
<dbReference type="Proteomes" id="UP000813461">
    <property type="component" value="Unassembled WGS sequence"/>
</dbReference>
<evidence type="ECO:0000313" key="2">
    <source>
        <dbReference type="EMBL" id="KAH7094633.1"/>
    </source>
</evidence>
<feature type="transmembrane region" description="Helical" evidence="1">
    <location>
        <begin position="149"/>
        <end position="171"/>
    </location>
</feature>
<organism evidence="2 3">
    <name type="scientific">Paraphoma chrysanthemicola</name>
    <dbReference type="NCBI Taxonomy" id="798071"/>
    <lineage>
        <taxon>Eukaryota</taxon>
        <taxon>Fungi</taxon>
        <taxon>Dikarya</taxon>
        <taxon>Ascomycota</taxon>
        <taxon>Pezizomycotina</taxon>
        <taxon>Dothideomycetes</taxon>
        <taxon>Pleosporomycetidae</taxon>
        <taxon>Pleosporales</taxon>
        <taxon>Pleosporineae</taxon>
        <taxon>Phaeosphaeriaceae</taxon>
        <taxon>Paraphoma</taxon>
    </lineage>
</organism>
<gene>
    <name evidence="2" type="ORF">FB567DRAFT_510643</name>
</gene>
<feature type="transmembrane region" description="Helical" evidence="1">
    <location>
        <begin position="73"/>
        <end position="94"/>
    </location>
</feature>
<keyword evidence="3" id="KW-1185">Reference proteome</keyword>
<dbReference type="OrthoDB" id="3358048at2759"/>
<evidence type="ECO:0000256" key="1">
    <source>
        <dbReference type="SAM" id="Phobius"/>
    </source>
</evidence>
<protein>
    <submittedName>
        <fullName evidence="2">Uncharacterized protein</fullName>
    </submittedName>
</protein>
<feature type="transmembrane region" description="Helical" evidence="1">
    <location>
        <begin position="48"/>
        <end position="67"/>
    </location>
</feature>
<evidence type="ECO:0000313" key="3">
    <source>
        <dbReference type="Proteomes" id="UP000813461"/>
    </source>
</evidence>
<comment type="caution">
    <text evidence="2">The sequence shown here is derived from an EMBL/GenBank/DDBJ whole genome shotgun (WGS) entry which is preliminary data.</text>
</comment>
<proteinExistence type="predicted"/>
<dbReference type="EMBL" id="JAGMVJ010000001">
    <property type="protein sequence ID" value="KAH7094633.1"/>
    <property type="molecule type" value="Genomic_DNA"/>
</dbReference>
<keyword evidence="1" id="KW-0812">Transmembrane</keyword>
<dbReference type="AlphaFoldDB" id="A0A8K0RG06"/>
<keyword evidence="1" id="KW-0472">Membrane</keyword>
<reference evidence="2" key="1">
    <citation type="journal article" date="2021" name="Nat. Commun.">
        <title>Genetic determinants of endophytism in the Arabidopsis root mycobiome.</title>
        <authorList>
            <person name="Mesny F."/>
            <person name="Miyauchi S."/>
            <person name="Thiergart T."/>
            <person name="Pickel B."/>
            <person name="Atanasova L."/>
            <person name="Karlsson M."/>
            <person name="Huettel B."/>
            <person name="Barry K.W."/>
            <person name="Haridas S."/>
            <person name="Chen C."/>
            <person name="Bauer D."/>
            <person name="Andreopoulos W."/>
            <person name="Pangilinan J."/>
            <person name="LaButti K."/>
            <person name="Riley R."/>
            <person name="Lipzen A."/>
            <person name="Clum A."/>
            <person name="Drula E."/>
            <person name="Henrissat B."/>
            <person name="Kohler A."/>
            <person name="Grigoriev I.V."/>
            <person name="Martin F.M."/>
            <person name="Hacquard S."/>
        </authorList>
    </citation>
    <scope>NUCLEOTIDE SEQUENCE</scope>
    <source>
        <strain evidence="2">MPI-SDFR-AT-0120</strain>
    </source>
</reference>